<reference evidence="2" key="1">
    <citation type="journal article" date="2022" name="Front. Genet.">
        <title>Chromosome-Scale Assembly of the Dendrobium nobile Genome Provides Insights Into the Molecular Mechanism of the Biosynthesis of the Medicinal Active Ingredient of Dendrobium.</title>
        <authorList>
            <person name="Xu Q."/>
            <person name="Niu S.-C."/>
            <person name="Li K.-L."/>
            <person name="Zheng P.-J."/>
            <person name="Zhang X.-J."/>
            <person name="Jia Y."/>
            <person name="Liu Y."/>
            <person name="Niu Y.-X."/>
            <person name="Yu L.-H."/>
            <person name="Chen D.-F."/>
            <person name="Zhang G.-Q."/>
        </authorList>
    </citation>
    <scope>NUCLEOTIDE SEQUENCE</scope>
    <source>
        <tissue evidence="2">Leaf</tissue>
    </source>
</reference>
<dbReference type="PANTHER" id="PTHR47481">
    <property type="match status" value="1"/>
</dbReference>
<keyword evidence="3" id="KW-1185">Reference proteome</keyword>
<evidence type="ECO:0000256" key="1">
    <source>
        <dbReference type="SAM" id="MobiDB-lite"/>
    </source>
</evidence>
<evidence type="ECO:0000313" key="2">
    <source>
        <dbReference type="EMBL" id="KAI0488330.1"/>
    </source>
</evidence>
<feature type="region of interest" description="Disordered" evidence="1">
    <location>
        <begin position="244"/>
        <end position="270"/>
    </location>
</feature>
<gene>
    <name evidence="2" type="ORF">KFK09_028159</name>
</gene>
<dbReference type="AlphaFoldDB" id="A0A8T3A2T8"/>
<dbReference type="Proteomes" id="UP000829196">
    <property type="component" value="Unassembled WGS sequence"/>
</dbReference>
<name>A0A8T3A2T8_DENNO</name>
<dbReference type="Pfam" id="PF14223">
    <property type="entry name" value="Retrotran_gag_2"/>
    <property type="match status" value="1"/>
</dbReference>
<sequence>MGDQDSSSSLTPSSTTQAGNTTTNLIIPAPLKFLISNIKNLIPYPLTIDNYAIWRIQVLQQVSANNYACHLTGTTPKPSDNSSQNYNDWMLVDSNLISALFATISPSILPYVITATTAQEVWTTLECRLQPTSHSRVIQLKNELHNIQLKNLSMQPYLTQIKQIVDNIAASGSKMDMEDIVHYILNGLPATYNSFKTYVRTSSLPADLDSLYSQLCSEEIHINQENLKANVANQTAFYATSYNQQRGRTQKRFSKNKNTTSYPPSPTSAP</sequence>
<proteinExistence type="predicted"/>
<organism evidence="2 3">
    <name type="scientific">Dendrobium nobile</name>
    <name type="common">Orchid</name>
    <dbReference type="NCBI Taxonomy" id="94219"/>
    <lineage>
        <taxon>Eukaryota</taxon>
        <taxon>Viridiplantae</taxon>
        <taxon>Streptophyta</taxon>
        <taxon>Embryophyta</taxon>
        <taxon>Tracheophyta</taxon>
        <taxon>Spermatophyta</taxon>
        <taxon>Magnoliopsida</taxon>
        <taxon>Liliopsida</taxon>
        <taxon>Asparagales</taxon>
        <taxon>Orchidaceae</taxon>
        <taxon>Epidendroideae</taxon>
        <taxon>Malaxideae</taxon>
        <taxon>Dendrobiinae</taxon>
        <taxon>Dendrobium</taxon>
    </lineage>
</organism>
<comment type="caution">
    <text evidence="2">The sequence shown here is derived from an EMBL/GenBank/DDBJ whole genome shotgun (WGS) entry which is preliminary data.</text>
</comment>
<protein>
    <recommendedName>
        <fullName evidence="4">Retrovirus-related Pol polyprotein from transposon TNT 1-94</fullName>
    </recommendedName>
</protein>
<dbReference type="PANTHER" id="PTHR47481:SF37">
    <property type="entry name" value="RETROTRANSPOSON GAG DOMAIN-CONTAINING PROTEIN"/>
    <property type="match status" value="1"/>
</dbReference>
<evidence type="ECO:0000313" key="3">
    <source>
        <dbReference type="Proteomes" id="UP000829196"/>
    </source>
</evidence>
<dbReference type="EMBL" id="JAGYWB010000019">
    <property type="protein sequence ID" value="KAI0488330.1"/>
    <property type="molecule type" value="Genomic_DNA"/>
</dbReference>
<dbReference type="OrthoDB" id="1302694at2759"/>
<accession>A0A8T3A2T8</accession>
<evidence type="ECO:0008006" key="4">
    <source>
        <dbReference type="Google" id="ProtNLM"/>
    </source>
</evidence>
<dbReference type="SMR" id="A0A8T3A2T8"/>